<proteinExistence type="inferred from homology"/>
<protein>
    <recommendedName>
        <fullName evidence="8">Rhodopsin domain-containing protein</fullName>
    </recommendedName>
</protein>
<feature type="compositionally biased region" description="Polar residues" evidence="6">
    <location>
        <begin position="341"/>
        <end position="361"/>
    </location>
</feature>
<dbReference type="Proteomes" id="UP001498398">
    <property type="component" value="Unassembled WGS sequence"/>
</dbReference>
<organism evidence="9 10">
    <name type="scientific">Marasmiellus scandens</name>
    <dbReference type="NCBI Taxonomy" id="2682957"/>
    <lineage>
        <taxon>Eukaryota</taxon>
        <taxon>Fungi</taxon>
        <taxon>Dikarya</taxon>
        <taxon>Basidiomycota</taxon>
        <taxon>Agaricomycotina</taxon>
        <taxon>Agaricomycetes</taxon>
        <taxon>Agaricomycetidae</taxon>
        <taxon>Agaricales</taxon>
        <taxon>Marasmiineae</taxon>
        <taxon>Omphalotaceae</taxon>
        <taxon>Marasmiellus</taxon>
    </lineage>
</organism>
<dbReference type="PANTHER" id="PTHR33048">
    <property type="entry name" value="PTH11-LIKE INTEGRAL MEMBRANE PROTEIN (AFU_ORTHOLOGUE AFUA_5G11245)"/>
    <property type="match status" value="1"/>
</dbReference>
<evidence type="ECO:0000259" key="8">
    <source>
        <dbReference type="Pfam" id="PF20684"/>
    </source>
</evidence>
<keyword evidence="10" id="KW-1185">Reference proteome</keyword>
<dbReference type="Pfam" id="PF20684">
    <property type="entry name" value="Fung_rhodopsin"/>
    <property type="match status" value="1"/>
</dbReference>
<dbReference type="InterPro" id="IPR049326">
    <property type="entry name" value="Rhodopsin_dom_fungi"/>
</dbReference>
<dbReference type="PANTHER" id="PTHR33048:SF47">
    <property type="entry name" value="INTEGRAL MEMBRANE PROTEIN-RELATED"/>
    <property type="match status" value="1"/>
</dbReference>
<gene>
    <name evidence="9" type="ORF">VKT23_015861</name>
</gene>
<sequence>MPIFIPVQPGTPWGVALSLGHVIALSSTIYRITYRYRIRRLWWDDYFATVAQLFDLPYSMILWPRLKLNSSKRTSTAQIVFYFMASVCYFSILWCARISMALSIARIFPPGHIRRYTIAMAIGFGTIGLGLILQLSIVCGINTEWHQVPGAHCHGIQWASSFSGDMIGDILLIFTPLVLLWRIRLAQSARLLILGIFGASIFTTMASVFLHILILDPVKFGPGAGFLVYLLANVEVCVCLFICNLLVIASLLYRFIRRRKVRSTESSRSSNLSGTANPSDATTLSDVIDGTGRTDPETFVLDLTDISDAMPSELYTSHNWDPEQAQGSKISDSARRDPPSTADSRPSPSRDSTCSDNVSET</sequence>
<evidence type="ECO:0000313" key="10">
    <source>
        <dbReference type="Proteomes" id="UP001498398"/>
    </source>
</evidence>
<evidence type="ECO:0000313" key="9">
    <source>
        <dbReference type="EMBL" id="KAK7443264.1"/>
    </source>
</evidence>
<feature type="compositionally biased region" description="Polar residues" evidence="6">
    <location>
        <begin position="271"/>
        <end position="285"/>
    </location>
</feature>
<feature type="compositionally biased region" description="Polar residues" evidence="6">
    <location>
        <begin position="314"/>
        <end position="331"/>
    </location>
</feature>
<dbReference type="EMBL" id="JBANRG010000055">
    <property type="protein sequence ID" value="KAK7443264.1"/>
    <property type="molecule type" value="Genomic_DNA"/>
</dbReference>
<evidence type="ECO:0000256" key="2">
    <source>
        <dbReference type="ARBA" id="ARBA00022692"/>
    </source>
</evidence>
<feature type="transmembrane region" description="Helical" evidence="7">
    <location>
        <begin position="75"/>
        <end position="96"/>
    </location>
</feature>
<keyword evidence="3 7" id="KW-1133">Transmembrane helix</keyword>
<evidence type="ECO:0000256" key="6">
    <source>
        <dbReference type="SAM" id="MobiDB-lite"/>
    </source>
</evidence>
<evidence type="ECO:0000256" key="3">
    <source>
        <dbReference type="ARBA" id="ARBA00022989"/>
    </source>
</evidence>
<feature type="transmembrane region" description="Helical" evidence="7">
    <location>
        <begin position="116"/>
        <end position="138"/>
    </location>
</feature>
<keyword evidence="2 7" id="KW-0812">Transmembrane</keyword>
<comment type="subcellular location">
    <subcellularLocation>
        <location evidence="1">Membrane</location>
        <topology evidence="1">Multi-pass membrane protein</topology>
    </subcellularLocation>
</comment>
<evidence type="ECO:0000256" key="4">
    <source>
        <dbReference type="ARBA" id="ARBA00023136"/>
    </source>
</evidence>
<name>A0ABR1IYZ8_9AGAR</name>
<feature type="transmembrane region" description="Helical" evidence="7">
    <location>
        <begin position="12"/>
        <end position="34"/>
    </location>
</feature>
<feature type="transmembrane region" description="Helical" evidence="7">
    <location>
        <begin position="191"/>
        <end position="214"/>
    </location>
</feature>
<evidence type="ECO:0000256" key="7">
    <source>
        <dbReference type="SAM" id="Phobius"/>
    </source>
</evidence>
<accession>A0ABR1IYZ8</accession>
<feature type="region of interest" description="Disordered" evidence="6">
    <location>
        <begin position="314"/>
        <end position="361"/>
    </location>
</feature>
<evidence type="ECO:0000256" key="5">
    <source>
        <dbReference type="ARBA" id="ARBA00038359"/>
    </source>
</evidence>
<comment type="caution">
    <text evidence="9">The sequence shown here is derived from an EMBL/GenBank/DDBJ whole genome shotgun (WGS) entry which is preliminary data.</text>
</comment>
<dbReference type="InterPro" id="IPR052337">
    <property type="entry name" value="SAT4-like"/>
</dbReference>
<feature type="transmembrane region" description="Helical" evidence="7">
    <location>
        <begin position="226"/>
        <end position="253"/>
    </location>
</feature>
<feature type="domain" description="Rhodopsin" evidence="8">
    <location>
        <begin position="31"/>
        <end position="210"/>
    </location>
</feature>
<keyword evidence="4 7" id="KW-0472">Membrane</keyword>
<comment type="similarity">
    <text evidence="5">Belongs to the SAT4 family.</text>
</comment>
<reference evidence="9 10" key="1">
    <citation type="submission" date="2024-01" db="EMBL/GenBank/DDBJ databases">
        <title>A draft genome for the cacao thread blight pathogen Marasmiellus scandens.</title>
        <authorList>
            <person name="Baruah I.K."/>
            <person name="Leung J."/>
            <person name="Bukari Y."/>
            <person name="Amoako-Attah I."/>
            <person name="Meinhardt L.W."/>
            <person name="Bailey B.A."/>
            <person name="Cohen S.P."/>
        </authorList>
    </citation>
    <scope>NUCLEOTIDE SEQUENCE [LARGE SCALE GENOMIC DNA]</scope>
    <source>
        <strain evidence="9 10">GH-19</strain>
    </source>
</reference>
<evidence type="ECO:0000256" key="1">
    <source>
        <dbReference type="ARBA" id="ARBA00004141"/>
    </source>
</evidence>
<feature type="region of interest" description="Disordered" evidence="6">
    <location>
        <begin position="267"/>
        <end position="293"/>
    </location>
</feature>